<evidence type="ECO:0008006" key="11">
    <source>
        <dbReference type="Google" id="ProtNLM"/>
    </source>
</evidence>
<evidence type="ECO:0000256" key="2">
    <source>
        <dbReference type="ARBA" id="ARBA00004325"/>
    </source>
</evidence>
<dbReference type="GO" id="GO:0033617">
    <property type="term" value="P:mitochondrial respiratory chain complex IV assembly"/>
    <property type="evidence" value="ECO:0007669"/>
    <property type="project" value="InterPro"/>
</dbReference>
<evidence type="ECO:0000256" key="5">
    <source>
        <dbReference type="ARBA" id="ARBA00022989"/>
    </source>
</evidence>
<evidence type="ECO:0000313" key="10">
    <source>
        <dbReference type="Proteomes" id="UP000663879"/>
    </source>
</evidence>
<evidence type="ECO:0000256" key="4">
    <source>
        <dbReference type="ARBA" id="ARBA00022946"/>
    </source>
</evidence>
<evidence type="ECO:0000256" key="1">
    <source>
        <dbReference type="ARBA" id="ARBA00004167"/>
    </source>
</evidence>
<evidence type="ECO:0000256" key="8">
    <source>
        <dbReference type="ARBA" id="ARBA00038077"/>
    </source>
</evidence>
<protein>
    <recommendedName>
        <fullName evidence="11">PET100</fullName>
    </recommendedName>
</protein>
<keyword evidence="10" id="KW-1185">Reference proteome</keyword>
<keyword evidence="7" id="KW-0472">Membrane</keyword>
<dbReference type="Pfam" id="PF09803">
    <property type="entry name" value="Pet100"/>
    <property type="match status" value="1"/>
</dbReference>
<gene>
    <name evidence="9" type="ORF">OXX778_LOCUS4890</name>
</gene>
<proteinExistence type="inferred from homology"/>
<accession>A0A813QLJ9</accession>
<dbReference type="PANTHER" id="PTHR33968">
    <property type="entry name" value="PROTEIN PET100 HOMOLOG, MITOCHONDRIAL"/>
    <property type="match status" value="1"/>
</dbReference>
<dbReference type="GO" id="GO:0051082">
    <property type="term" value="F:unfolded protein binding"/>
    <property type="evidence" value="ECO:0007669"/>
    <property type="project" value="TreeGrafter"/>
</dbReference>
<name>A0A813QLJ9_9BILA</name>
<dbReference type="EMBL" id="CAJNOC010000507">
    <property type="protein sequence ID" value="CAF0769841.1"/>
    <property type="molecule type" value="Genomic_DNA"/>
</dbReference>
<organism evidence="9 10">
    <name type="scientific">Brachionus calyciflorus</name>
    <dbReference type="NCBI Taxonomy" id="104777"/>
    <lineage>
        <taxon>Eukaryota</taxon>
        <taxon>Metazoa</taxon>
        <taxon>Spiralia</taxon>
        <taxon>Gnathifera</taxon>
        <taxon>Rotifera</taxon>
        <taxon>Eurotatoria</taxon>
        <taxon>Monogononta</taxon>
        <taxon>Pseudotrocha</taxon>
        <taxon>Ploima</taxon>
        <taxon>Brachionidae</taxon>
        <taxon>Brachionus</taxon>
    </lineage>
</organism>
<dbReference type="PANTHER" id="PTHR33968:SF1">
    <property type="entry name" value="PROTEIN PET100 HOMOLOG, MITOCHONDRIAL"/>
    <property type="match status" value="1"/>
</dbReference>
<comment type="subcellular location">
    <subcellularLocation>
        <location evidence="1">Membrane</location>
        <topology evidence="1">Single-pass membrane protein</topology>
    </subcellularLocation>
    <subcellularLocation>
        <location evidence="2">Mitochondrion membrane</location>
    </subcellularLocation>
</comment>
<dbReference type="InterPro" id="IPR018625">
    <property type="entry name" value="Pet100"/>
</dbReference>
<evidence type="ECO:0000313" key="9">
    <source>
        <dbReference type="EMBL" id="CAF0769841.1"/>
    </source>
</evidence>
<comment type="caution">
    <text evidence="9">The sequence shown here is derived from an EMBL/GenBank/DDBJ whole genome shotgun (WGS) entry which is preliminary data.</text>
</comment>
<dbReference type="Proteomes" id="UP000663879">
    <property type="component" value="Unassembled WGS sequence"/>
</dbReference>
<keyword evidence="6" id="KW-0496">Mitochondrion</keyword>
<dbReference type="AlphaFoldDB" id="A0A813QLJ9"/>
<dbReference type="GO" id="GO:0005743">
    <property type="term" value="C:mitochondrial inner membrane"/>
    <property type="evidence" value="ECO:0007669"/>
    <property type="project" value="TreeGrafter"/>
</dbReference>
<reference evidence="9" key="1">
    <citation type="submission" date="2021-02" db="EMBL/GenBank/DDBJ databases">
        <authorList>
            <person name="Nowell W R."/>
        </authorList>
    </citation>
    <scope>NUCLEOTIDE SEQUENCE</scope>
    <source>
        <strain evidence="9">Ploen Becks lab</strain>
    </source>
</reference>
<keyword evidence="3" id="KW-0812">Transmembrane</keyword>
<dbReference type="OrthoDB" id="18175at2759"/>
<sequence>MGGWKLEVFRMSAYVSLPIVCFYLFNKPEYFKDYLIRNKRYYFSNEDPEAIAKLEEFKKLREKESELKLLAEIESLKKNKK</sequence>
<evidence type="ECO:0000256" key="3">
    <source>
        <dbReference type="ARBA" id="ARBA00022692"/>
    </source>
</evidence>
<keyword evidence="4" id="KW-0809">Transit peptide</keyword>
<keyword evidence="5" id="KW-1133">Transmembrane helix</keyword>
<comment type="similarity">
    <text evidence="8">Belongs to the PET100 family.</text>
</comment>
<evidence type="ECO:0000256" key="7">
    <source>
        <dbReference type="ARBA" id="ARBA00023136"/>
    </source>
</evidence>
<evidence type="ECO:0000256" key="6">
    <source>
        <dbReference type="ARBA" id="ARBA00023128"/>
    </source>
</evidence>